<organism evidence="1 2">
    <name type="scientific">Dorea longicatena</name>
    <dbReference type="NCBI Taxonomy" id="88431"/>
    <lineage>
        <taxon>Bacteria</taxon>
        <taxon>Bacillati</taxon>
        <taxon>Bacillota</taxon>
        <taxon>Clostridia</taxon>
        <taxon>Lachnospirales</taxon>
        <taxon>Lachnospiraceae</taxon>
        <taxon>Dorea</taxon>
    </lineage>
</organism>
<dbReference type="EMBL" id="CYXO01000002">
    <property type="protein sequence ID" value="CUM75526.1"/>
    <property type="molecule type" value="Genomic_DNA"/>
</dbReference>
<dbReference type="AlphaFoldDB" id="A0A173RCS1"/>
<dbReference type="RefSeq" id="WP_055213410.1">
    <property type="nucleotide sequence ID" value="NZ_CYXO01000002.1"/>
</dbReference>
<protein>
    <submittedName>
        <fullName evidence="1">Uncharacterized protein</fullName>
    </submittedName>
</protein>
<dbReference type="OrthoDB" id="1955425at2"/>
<gene>
    <name evidence="1" type="ORF">ERS852573_00375</name>
</gene>
<evidence type="ECO:0000313" key="2">
    <source>
        <dbReference type="Proteomes" id="UP000095597"/>
    </source>
</evidence>
<name>A0A173RCS1_9FIRM</name>
<dbReference type="Proteomes" id="UP000095597">
    <property type="component" value="Unassembled WGS sequence"/>
</dbReference>
<evidence type="ECO:0000313" key="1">
    <source>
        <dbReference type="EMBL" id="CUM75526.1"/>
    </source>
</evidence>
<sequence length="63" mass="7522">MNHEGYQDPTAEKAVCRYNQMPYHMRRALTDLQDIASLFGFDIITIKDRRTGRKYRVEEKTDQ</sequence>
<reference evidence="1 2" key="1">
    <citation type="submission" date="2015-09" db="EMBL/GenBank/DDBJ databases">
        <authorList>
            <consortium name="Pathogen Informatics"/>
        </authorList>
    </citation>
    <scope>NUCLEOTIDE SEQUENCE [LARGE SCALE GENOMIC DNA]</scope>
    <source>
        <strain evidence="1 2">2789STDY5834961</strain>
    </source>
</reference>
<accession>A0A173RCS1</accession>
<proteinExistence type="predicted"/>